<evidence type="ECO:0000256" key="6">
    <source>
        <dbReference type="ARBA" id="ARBA00022692"/>
    </source>
</evidence>
<gene>
    <name evidence="15" type="primary">EVC2</name>
</gene>
<keyword evidence="4" id="KW-1003">Cell membrane</keyword>
<dbReference type="InterPro" id="IPR026501">
    <property type="entry name" value="Limbin/EVC"/>
</dbReference>
<organism evidence="15 16">
    <name type="scientific">Callithrix jacchus</name>
    <name type="common">White-tufted-ear marmoset</name>
    <name type="synonym">Simia Jacchus</name>
    <dbReference type="NCBI Taxonomy" id="9483"/>
    <lineage>
        <taxon>Eukaryota</taxon>
        <taxon>Metazoa</taxon>
        <taxon>Chordata</taxon>
        <taxon>Craniata</taxon>
        <taxon>Vertebrata</taxon>
        <taxon>Euteleostomi</taxon>
        <taxon>Mammalia</taxon>
        <taxon>Eutheria</taxon>
        <taxon>Euarchontoglires</taxon>
        <taxon>Primates</taxon>
        <taxon>Haplorrhini</taxon>
        <taxon>Platyrrhini</taxon>
        <taxon>Cebidae</taxon>
        <taxon>Callitrichinae</taxon>
        <taxon>Callithrix</taxon>
        <taxon>Callithrix</taxon>
    </lineage>
</organism>
<keyword evidence="14" id="KW-0732">Signal</keyword>
<keyword evidence="7 13" id="KW-1133">Transmembrane helix</keyword>
<reference evidence="15 16" key="1">
    <citation type="submission" date="2009-03" db="EMBL/GenBank/DDBJ databases">
        <authorList>
            <person name="Warren W."/>
            <person name="Ye L."/>
            <person name="Minx P."/>
            <person name="Worley K."/>
            <person name="Gibbs R."/>
            <person name="Wilson R.K."/>
        </authorList>
    </citation>
    <scope>NUCLEOTIDE SEQUENCE [LARGE SCALE GENOMIC DNA]</scope>
</reference>
<accession>A0A8I3WAC7</accession>
<evidence type="ECO:0000256" key="1">
    <source>
        <dbReference type="ARBA" id="ARBA00004120"/>
    </source>
</evidence>
<feature type="coiled-coil region" evidence="11">
    <location>
        <begin position="1002"/>
        <end position="1036"/>
    </location>
</feature>
<dbReference type="GO" id="GO:0005634">
    <property type="term" value="C:nucleus"/>
    <property type="evidence" value="ECO:0007669"/>
    <property type="project" value="Ensembl"/>
</dbReference>
<evidence type="ECO:0000256" key="8">
    <source>
        <dbReference type="ARBA" id="ARBA00023136"/>
    </source>
</evidence>
<dbReference type="GO" id="GO:0060170">
    <property type="term" value="C:ciliary membrane"/>
    <property type="evidence" value="ECO:0007669"/>
    <property type="project" value="UniProtKB-SubCell"/>
</dbReference>
<feature type="transmembrane region" description="Helical" evidence="13">
    <location>
        <begin position="294"/>
        <end position="316"/>
    </location>
</feature>
<keyword evidence="9" id="KW-0206">Cytoskeleton</keyword>
<keyword evidence="16" id="KW-1185">Reference proteome</keyword>
<protein>
    <submittedName>
        <fullName evidence="15">EvC ciliary complex subunit 2</fullName>
    </submittedName>
</protein>
<feature type="compositionally biased region" description="Basic and acidic residues" evidence="12">
    <location>
        <begin position="779"/>
        <end position="796"/>
    </location>
</feature>
<dbReference type="OMA" id="IFFAQIK"/>
<feature type="coiled-coil region" evidence="11">
    <location>
        <begin position="458"/>
        <end position="485"/>
    </location>
</feature>
<reference evidence="15" key="3">
    <citation type="submission" date="2025-09" db="UniProtKB">
        <authorList>
            <consortium name="Ensembl"/>
        </authorList>
    </citation>
    <scope>IDENTIFICATION</scope>
</reference>
<evidence type="ECO:0000256" key="3">
    <source>
        <dbReference type="ARBA" id="ARBA00004309"/>
    </source>
</evidence>
<feature type="coiled-coil region" evidence="11">
    <location>
        <begin position="702"/>
        <end position="729"/>
    </location>
</feature>
<dbReference type="GO" id="GO:0007224">
    <property type="term" value="P:smoothened signaling pathway"/>
    <property type="evidence" value="ECO:0007669"/>
    <property type="project" value="Ensembl"/>
</dbReference>
<evidence type="ECO:0000256" key="4">
    <source>
        <dbReference type="ARBA" id="ARBA00022475"/>
    </source>
</evidence>
<keyword evidence="10" id="KW-0966">Cell projection</keyword>
<comment type="subcellular location">
    <subcellularLocation>
        <location evidence="2">Cell membrane</location>
        <topology evidence="2">Single-pass membrane protein</topology>
    </subcellularLocation>
    <subcellularLocation>
        <location evidence="3">Cell projection</location>
        <location evidence="3">Cilium membrane</location>
    </subcellularLocation>
    <subcellularLocation>
        <location evidence="1">Cytoplasm</location>
        <location evidence="1">Cytoskeleton</location>
        <location evidence="1">Cilium basal body</location>
    </subcellularLocation>
</comment>
<name>A0A8I3WAC7_CALJA</name>
<dbReference type="Ensembl" id="ENSCJAT00000131289.1">
    <property type="protein sequence ID" value="ENSCJAP00000090096.1"/>
    <property type="gene ID" value="ENSCJAG00000010561.4"/>
</dbReference>
<keyword evidence="8 13" id="KW-0472">Membrane</keyword>
<dbReference type="PANTHER" id="PTHR16795:SF14">
    <property type="entry name" value="LIMBIN"/>
    <property type="match status" value="1"/>
</dbReference>
<proteinExistence type="predicted"/>
<feature type="coiled-coil region" evidence="11">
    <location>
        <begin position="1073"/>
        <end position="1107"/>
    </location>
</feature>
<evidence type="ECO:0000256" key="9">
    <source>
        <dbReference type="ARBA" id="ARBA00023212"/>
    </source>
</evidence>
<dbReference type="PANTHER" id="PTHR16795">
    <property type="entry name" value="LIMBIN/ELLIS-VAN CREVELD PROTEIN"/>
    <property type="match status" value="1"/>
</dbReference>
<evidence type="ECO:0000313" key="16">
    <source>
        <dbReference type="Proteomes" id="UP000008225"/>
    </source>
</evidence>
<feature type="region of interest" description="Disordered" evidence="12">
    <location>
        <begin position="779"/>
        <end position="809"/>
    </location>
</feature>
<evidence type="ECO:0000256" key="7">
    <source>
        <dbReference type="ARBA" id="ARBA00022989"/>
    </source>
</evidence>
<evidence type="ECO:0000256" key="12">
    <source>
        <dbReference type="SAM" id="MobiDB-lite"/>
    </source>
</evidence>
<evidence type="ECO:0000256" key="14">
    <source>
        <dbReference type="SAM" id="SignalP"/>
    </source>
</evidence>
<keyword evidence="5" id="KW-0963">Cytoplasm</keyword>
<dbReference type="GO" id="GO:0098797">
    <property type="term" value="C:plasma membrane protein complex"/>
    <property type="evidence" value="ECO:0007669"/>
    <property type="project" value="Ensembl"/>
</dbReference>
<keyword evidence="11" id="KW-0175">Coiled coil</keyword>
<dbReference type="Proteomes" id="UP000008225">
    <property type="component" value="Chromosome 3"/>
</dbReference>
<evidence type="ECO:0000256" key="13">
    <source>
        <dbReference type="SAM" id="Phobius"/>
    </source>
</evidence>
<dbReference type="InterPro" id="IPR022076">
    <property type="entry name" value="Limbin"/>
</dbReference>
<feature type="region of interest" description="Disordered" evidence="12">
    <location>
        <begin position="41"/>
        <end position="68"/>
    </location>
</feature>
<keyword evidence="6 13" id="KW-0812">Transmembrane</keyword>
<evidence type="ECO:0000313" key="15">
    <source>
        <dbReference type="Ensembl" id="ENSCJAP00000090096.1"/>
    </source>
</evidence>
<dbReference type="Pfam" id="PF12297">
    <property type="entry name" value="EVC2_like"/>
    <property type="match status" value="1"/>
</dbReference>
<evidence type="ECO:0000256" key="11">
    <source>
        <dbReference type="SAM" id="Coils"/>
    </source>
</evidence>
<feature type="signal peptide" evidence="14">
    <location>
        <begin position="1"/>
        <end position="29"/>
    </location>
</feature>
<evidence type="ECO:0000256" key="5">
    <source>
        <dbReference type="ARBA" id="ARBA00022490"/>
    </source>
</evidence>
<sequence>MGPAGFWERATWVLAGGLLAVALAPGGRGCLGASSGPRWCPLGAQPPRDPPVAPGSGPGLGSGAGPESSTQDLPYMIWPNMECCHFETAVEAPLGLKLDKKMEVCIPLSTSAASSGPWAHSFFAFIPSWPKKNLFKRESPITHRLYGDISREVQGTSENGVIFQKCALVSGPSEAQTAHIWLLVNNTKTPSSANLSELLLLDSVAGLTIGESIGNRTSEGFQAFSKKFLQVGDAFAVSYTATLQAGDIWNGESLKLPAQLTFQSSSRNRTQLKALFTITAEENIRVLPNHGLHAAGFFSAFLVSLVLTWAALFLMVRYQCLKGNLLTRRRVWRHESKLEPLPFTSADGVNEDLSLNDQMIDILSSEDPGSMLQALEELEIATLNRADADLEACRTQISKDVIALLLKNLTNNGHLSPQVERKMSAVFKKQFLLLDNEIQEEYDRKMVALTAECDLETRKKMENQYQREMMAMEEAEELLKRASERSAVECSNLLRTLHGLEQEHLRKSLALQQEEDFAKAHRQLAVFQRNELHSIFFTQIKSALFKGELKPEAAKILLQNYSKIQENVEELMDFFQANKRYHLSKRFGHREYLVQNLQSSETRVQGLLSTAAAQLTHLIQKHERAGYLDEDQMEVLLERAQTEVFSIKQKLDNDLKQEKRKLHQKLILKRRRELLQKHREQRREQLSIGEAFQAAEDAGQYLRQWRSLMEDHGAALEELQEHLDQAALDDLRALTLSLFEKATDELRRLQNSAMTQELLKRSVPWLFLQQILEEHGKEMAARAEQLEGEERDRDQEGVQGVRQRLKDDAPEVSTEEQVELRGWERLIFMKLCSSVFSLSEEELLRMRQEVHGCFAQMDRSLALPKIRARVLLQRFQTAWREAEFLKLDQALAAPELQPQSKVRKSRSKSKSKGELLKKCIEDKIHLCEEQAAEDLAEKVRGELLQERVQRLEAQEGGFAQSLVALQFQKAARVTQTLSAYTALLSIQDLLLEELSATETLTKSACMQILESHSRELQELERKLEDQLAQQEAAQQQQALASWQQWVADGPGILNEPGEADSERQVSIVLQQALSRSQTLLEQHQQSLREEQQNSVVLEDLLENMEADTFATLYSQDGDEKEPWELQSTCVQSLWHGPAHRGPSISANGSNHSSHHVSPSMFSVELRLASYLARMAVVPGATLRRLLSVVLPTASQPQLLALLDSGSERHPDHMAESNGGAEQADVGRWRKHQSWWRALDSKLRGDLISRGLEKMLWARKRKESILKKTCLPLRERMIFSGKGRWPHLSLEPIGELAPVPIVGAEAIDILNTGEKLFIFRNPKEPEISLRVPPRKKKNFLNAKKATQALGMD</sequence>
<reference evidence="15" key="2">
    <citation type="submission" date="2025-08" db="UniProtKB">
        <authorList>
            <consortium name="Ensembl"/>
        </authorList>
    </citation>
    <scope>IDENTIFICATION</scope>
</reference>
<evidence type="ECO:0000256" key="2">
    <source>
        <dbReference type="ARBA" id="ARBA00004162"/>
    </source>
</evidence>
<evidence type="ECO:0000256" key="10">
    <source>
        <dbReference type="ARBA" id="ARBA00023273"/>
    </source>
</evidence>
<dbReference type="GeneTree" id="ENSGT00940000154127"/>
<feature type="chain" id="PRO_5035219708" evidence="14">
    <location>
        <begin position="30"/>
        <end position="1351"/>
    </location>
</feature>